<protein>
    <recommendedName>
        <fullName evidence="1">Type II/III secretion system secretin-like domain-containing protein</fullName>
    </recommendedName>
</protein>
<dbReference type="EMBL" id="UOGK01000232">
    <property type="protein sequence ID" value="VAX39414.1"/>
    <property type="molecule type" value="Genomic_DNA"/>
</dbReference>
<dbReference type="AlphaFoldDB" id="A0A3B1DTC2"/>
<organism evidence="2">
    <name type="scientific">hydrothermal vent metagenome</name>
    <dbReference type="NCBI Taxonomy" id="652676"/>
    <lineage>
        <taxon>unclassified sequences</taxon>
        <taxon>metagenomes</taxon>
        <taxon>ecological metagenomes</taxon>
    </lineage>
</organism>
<proteinExistence type="predicted"/>
<sequence length="250" mass="26629">MKNTACLMTTVGMSFLLAGCSSPSRTCDSGTTAGSPYRVSASTVEPDGVDQVLVVEFWSMECLDSEAPELAALFGQVPVGPLTTGMLETEAITAYLDALEDRGLLEVRSMPTLTVAAGERVQIWLTEVIDRPDPQEGIEPGDGFFPFEIGERIRFETALDDKGFIHLDLDYRLKTLQGSVIHPYPSVLTTAISTSFVVKSGQSVVLGGQRLPRESASGEQAESALLVIVNARAIAPTLSSSMAPTQVAAD</sequence>
<dbReference type="InterPro" id="IPR004846">
    <property type="entry name" value="T2SS/T3SS_dom"/>
</dbReference>
<accession>A0A3B1DTC2</accession>
<feature type="domain" description="Type II/III secretion system secretin-like" evidence="1">
    <location>
        <begin position="98"/>
        <end position="209"/>
    </location>
</feature>
<gene>
    <name evidence="2" type="ORF">MNBD_PLANCTO03-1983</name>
</gene>
<evidence type="ECO:0000313" key="2">
    <source>
        <dbReference type="EMBL" id="VAX39414.1"/>
    </source>
</evidence>
<reference evidence="2" key="1">
    <citation type="submission" date="2018-06" db="EMBL/GenBank/DDBJ databases">
        <authorList>
            <person name="Zhirakovskaya E."/>
        </authorList>
    </citation>
    <scope>NUCLEOTIDE SEQUENCE</scope>
</reference>
<dbReference type="GO" id="GO:0009306">
    <property type="term" value="P:protein secretion"/>
    <property type="evidence" value="ECO:0007669"/>
    <property type="project" value="InterPro"/>
</dbReference>
<name>A0A3B1DTC2_9ZZZZ</name>
<dbReference type="Pfam" id="PF00263">
    <property type="entry name" value="Secretin"/>
    <property type="match status" value="1"/>
</dbReference>
<dbReference type="PROSITE" id="PS51257">
    <property type="entry name" value="PROKAR_LIPOPROTEIN"/>
    <property type="match status" value="1"/>
</dbReference>
<evidence type="ECO:0000259" key="1">
    <source>
        <dbReference type="Pfam" id="PF00263"/>
    </source>
</evidence>